<evidence type="ECO:0000256" key="2">
    <source>
        <dbReference type="SAM" id="Phobius"/>
    </source>
</evidence>
<dbReference type="PANTHER" id="PTHR47390">
    <property type="entry name" value="PODOPLANIN"/>
    <property type="match status" value="1"/>
</dbReference>
<dbReference type="Proteomes" id="UP001221898">
    <property type="component" value="Unassembled WGS sequence"/>
</dbReference>
<name>A0AAD7RRN1_9TELE</name>
<accession>A0AAD7RRN1</accession>
<dbReference type="InterPro" id="IPR052684">
    <property type="entry name" value="Podoplanin_domain"/>
</dbReference>
<dbReference type="GO" id="GO:0007165">
    <property type="term" value="P:signal transduction"/>
    <property type="evidence" value="ECO:0007669"/>
    <property type="project" value="TreeGrafter"/>
</dbReference>
<evidence type="ECO:0008006" key="5">
    <source>
        <dbReference type="Google" id="ProtNLM"/>
    </source>
</evidence>
<comment type="caution">
    <text evidence="3">The sequence shown here is derived from an EMBL/GenBank/DDBJ whole genome shotgun (WGS) entry which is preliminary data.</text>
</comment>
<dbReference type="GO" id="GO:0016477">
    <property type="term" value="P:cell migration"/>
    <property type="evidence" value="ECO:0007669"/>
    <property type="project" value="TreeGrafter"/>
</dbReference>
<organism evidence="3 4">
    <name type="scientific">Aldrovandia affinis</name>
    <dbReference type="NCBI Taxonomy" id="143900"/>
    <lineage>
        <taxon>Eukaryota</taxon>
        <taxon>Metazoa</taxon>
        <taxon>Chordata</taxon>
        <taxon>Craniata</taxon>
        <taxon>Vertebrata</taxon>
        <taxon>Euteleostomi</taxon>
        <taxon>Actinopterygii</taxon>
        <taxon>Neopterygii</taxon>
        <taxon>Teleostei</taxon>
        <taxon>Notacanthiformes</taxon>
        <taxon>Halosauridae</taxon>
        <taxon>Aldrovandia</taxon>
    </lineage>
</organism>
<feature type="transmembrane region" description="Helical" evidence="2">
    <location>
        <begin position="294"/>
        <end position="316"/>
    </location>
</feature>
<reference evidence="3" key="1">
    <citation type="journal article" date="2023" name="Science">
        <title>Genome structures resolve the early diversification of teleost fishes.</title>
        <authorList>
            <person name="Parey E."/>
            <person name="Louis A."/>
            <person name="Montfort J."/>
            <person name="Bouchez O."/>
            <person name="Roques C."/>
            <person name="Iampietro C."/>
            <person name="Lluch J."/>
            <person name="Castinel A."/>
            <person name="Donnadieu C."/>
            <person name="Desvignes T."/>
            <person name="Floi Bucao C."/>
            <person name="Jouanno E."/>
            <person name="Wen M."/>
            <person name="Mejri S."/>
            <person name="Dirks R."/>
            <person name="Jansen H."/>
            <person name="Henkel C."/>
            <person name="Chen W.J."/>
            <person name="Zahm M."/>
            <person name="Cabau C."/>
            <person name="Klopp C."/>
            <person name="Thompson A.W."/>
            <person name="Robinson-Rechavi M."/>
            <person name="Braasch I."/>
            <person name="Lecointre G."/>
            <person name="Bobe J."/>
            <person name="Postlethwait J.H."/>
            <person name="Berthelot C."/>
            <person name="Roest Crollius H."/>
            <person name="Guiguen Y."/>
        </authorList>
    </citation>
    <scope>NUCLEOTIDE SEQUENCE</scope>
    <source>
        <strain evidence="3">NC1722</strain>
    </source>
</reference>
<proteinExistence type="predicted"/>
<dbReference type="EMBL" id="JAINUG010000188">
    <property type="protein sequence ID" value="KAJ8388957.1"/>
    <property type="molecule type" value="Genomic_DNA"/>
</dbReference>
<dbReference type="PANTHER" id="PTHR47390:SF1">
    <property type="entry name" value="PODOPLANIN"/>
    <property type="match status" value="1"/>
</dbReference>
<dbReference type="GO" id="GO:0007155">
    <property type="term" value="P:cell adhesion"/>
    <property type="evidence" value="ECO:0007669"/>
    <property type="project" value="TreeGrafter"/>
</dbReference>
<evidence type="ECO:0000256" key="1">
    <source>
        <dbReference type="SAM" id="MobiDB-lite"/>
    </source>
</evidence>
<dbReference type="Pfam" id="PF05808">
    <property type="entry name" value="Podoplanin"/>
    <property type="match status" value="1"/>
</dbReference>
<gene>
    <name evidence="3" type="ORF">AAFF_G00125180</name>
</gene>
<keyword evidence="2" id="KW-1133">Transmembrane helix</keyword>
<feature type="region of interest" description="Disordered" evidence="1">
    <location>
        <begin position="199"/>
        <end position="274"/>
    </location>
</feature>
<keyword evidence="2" id="KW-0472">Membrane</keyword>
<sequence>MGPGVRRPAGRRQWCPFEQCLFIYEGVTWERPRGGTCSRGGSWRILSFRAETAYPWGEAPWWGSRSSRWCCSSAGRCVGFEPTTTSFTLRSTSVTTLLPCRCLCRVEQVRVCVSVSCARGVRAKVSFSWKSSREATRGRGNSPLCPGDTLSGARRTPTVTMIKVQLLLLLALAGPFCAVAHASTLVSATALEEAAVTEAAVAPEATGEAKEEGTAAPPEAADPTEPAPAEPLPAEATEAPEAPAPESTEAPEAPAEPPAAATEAPAAPPEDVDAGASPTVLVEITDDGMSTGQVVGIVIGSLLALIVVIAVVVAVIRRMGRYSP</sequence>
<evidence type="ECO:0000313" key="4">
    <source>
        <dbReference type="Proteomes" id="UP001221898"/>
    </source>
</evidence>
<dbReference type="AlphaFoldDB" id="A0AAD7RRN1"/>
<keyword evidence="2" id="KW-0812">Transmembrane</keyword>
<feature type="compositionally biased region" description="Low complexity" evidence="1">
    <location>
        <begin position="232"/>
        <end position="265"/>
    </location>
</feature>
<protein>
    <recommendedName>
        <fullName evidence="5">Podoplanin</fullName>
    </recommendedName>
</protein>
<evidence type="ECO:0000313" key="3">
    <source>
        <dbReference type="EMBL" id="KAJ8388957.1"/>
    </source>
</evidence>
<dbReference type="GO" id="GO:1901731">
    <property type="term" value="P:positive regulation of platelet aggregation"/>
    <property type="evidence" value="ECO:0007669"/>
    <property type="project" value="TreeGrafter"/>
</dbReference>
<feature type="compositionally biased region" description="Low complexity" evidence="1">
    <location>
        <begin position="214"/>
        <end position="224"/>
    </location>
</feature>
<keyword evidence="4" id="KW-1185">Reference proteome</keyword>